<gene>
    <name evidence="3" type="ORF">PFCIRM138_03505</name>
</gene>
<sequence>MESESGGAGNFHGAKGPHAEGSAGDGHRDEAAATLDALSADRHRLADRLAVPWALMAAFGALAAWWVGSAVTTTPGSGYEPPLAGWMTLPVALVIAHLVRRGTGIRFRALGARANGAMLAVLVACLLLFSVSLGAVSLGMAWLVGVMSLVAFGVTTWLSGVAYRSAVERVRRG</sequence>
<dbReference type="RefSeq" id="WP_013161017.1">
    <property type="nucleotide sequence ID" value="NZ_CP010341.1"/>
</dbReference>
<dbReference type="KEGG" id="pfre:RM25_1071"/>
<organism evidence="3">
    <name type="scientific">Propionibacterium freudenreichii subsp. freudenreichii</name>
    <dbReference type="NCBI Taxonomy" id="66712"/>
    <lineage>
        <taxon>Bacteria</taxon>
        <taxon>Bacillati</taxon>
        <taxon>Actinomycetota</taxon>
        <taxon>Actinomycetes</taxon>
        <taxon>Propionibacteriales</taxon>
        <taxon>Propionibacteriaceae</taxon>
        <taxon>Propionibacterium</taxon>
    </lineage>
</organism>
<feature type="transmembrane region" description="Helical" evidence="2">
    <location>
        <begin position="49"/>
        <end position="68"/>
    </location>
</feature>
<keyword evidence="2" id="KW-1133">Transmembrane helix</keyword>
<dbReference type="AlphaFoldDB" id="A0A068VRJ1"/>
<keyword evidence="2" id="KW-0472">Membrane</keyword>
<feature type="compositionally biased region" description="Gly residues" evidence="1">
    <location>
        <begin position="1"/>
        <end position="10"/>
    </location>
</feature>
<dbReference type="PATRIC" id="fig|66712.6.peg.1097"/>
<evidence type="ECO:0000313" key="3">
    <source>
        <dbReference type="EMBL" id="CEP26003.1"/>
    </source>
</evidence>
<feature type="region of interest" description="Disordered" evidence="1">
    <location>
        <begin position="1"/>
        <end position="28"/>
    </location>
</feature>
<feature type="transmembrane region" description="Helical" evidence="2">
    <location>
        <begin position="83"/>
        <end position="100"/>
    </location>
</feature>
<evidence type="ECO:0000256" key="2">
    <source>
        <dbReference type="SAM" id="Phobius"/>
    </source>
</evidence>
<keyword evidence="2 3" id="KW-0812">Transmembrane</keyword>
<feature type="transmembrane region" description="Helical" evidence="2">
    <location>
        <begin position="112"/>
        <end position="135"/>
    </location>
</feature>
<protein>
    <submittedName>
        <fullName evidence="3">Hypothetical transmembrane protein</fullName>
    </submittedName>
</protein>
<dbReference type="GeneID" id="61222215"/>
<feature type="transmembrane region" description="Helical" evidence="2">
    <location>
        <begin position="141"/>
        <end position="163"/>
    </location>
</feature>
<proteinExistence type="predicted"/>
<dbReference type="EMBL" id="LM676387">
    <property type="protein sequence ID" value="CEP26003.1"/>
    <property type="molecule type" value="Genomic_DNA"/>
</dbReference>
<reference evidence="3" key="1">
    <citation type="submission" date="2014-08" db="EMBL/GenBank/DDBJ databases">
        <authorList>
            <person name="Falentin Helene"/>
        </authorList>
    </citation>
    <scope>NUCLEOTIDE SEQUENCE</scope>
</reference>
<accession>A0A068VRJ1</accession>
<name>A0A068VRJ1_PROFF</name>
<evidence type="ECO:0000256" key="1">
    <source>
        <dbReference type="SAM" id="MobiDB-lite"/>
    </source>
</evidence>